<accession>A0A0D6N306</accession>
<dbReference type="EMBL" id="BAMV01000009">
    <property type="protein sequence ID" value="GAN60105.1"/>
    <property type="molecule type" value="Genomic_DNA"/>
</dbReference>
<dbReference type="Proteomes" id="UP000321891">
    <property type="component" value="Unassembled WGS sequence"/>
</dbReference>
<evidence type="ECO:0000313" key="4">
    <source>
        <dbReference type="Proteomes" id="UP000032671"/>
    </source>
</evidence>
<evidence type="ECO:0000256" key="1">
    <source>
        <dbReference type="SAM" id="Phobius"/>
    </source>
</evidence>
<accession>A0A6N3SUL6</accession>
<sequence length="99" mass="11279">MDAAHVAASVVVPWPVMAVFLFMGLVITCWVVLALVRHAAIERRLKLLEDRQSENELRDKHLEQMLQKISHDQERSNEMLNLIVKGYVESGQKNERAGA</sequence>
<feature type="transmembrane region" description="Helical" evidence="1">
    <location>
        <begin position="12"/>
        <end position="36"/>
    </location>
</feature>
<keyword evidence="1" id="KW-0812">Transmembrane</keyword>
<evidence type="ECO:0000313" key="3">
    <source>
        <dbReference type="EMBL" id="GEL60053.1"/>
    </source>
</evidence>
<dbReference type="STRING" id="1231339.Abci_009_010"/>
<protein>
    <submittedName>
        <fullName evidence="2">Uncharacterized protein</fullName>
    </submittedName>
</protein>
<keyword evidence="1" id="KW-1133">Transmembrane helix</keyword>
<evidence type="ECO:0000313" key="2">
    <source>
        <dbReference type="EMBL" id="GAN60105.1"/>
    </source>
</evidence>
<dbReference type="Proteomes" id="UP000032671">
    <property type="component" value="Unassembled WGS sequence"/>
</dbReference>
<evidence type="ECO:0000313" key="5">
    <source>
        <dbReference type="Proteomes" id="UP000321891"/>
    </source>
</evidence>
<comment type="caution">
    <text evidence="2">The sequence shown here is derived from an EMBL/GenBank/DDBJ whole genome shotgun (WGS) entry which is preliminary data.</text>
</comment>
<keyword evidence="1" id="KW-0472">Membrane</keyword>
<dbReference type="EMBL" id="BJVU01000020">
    <property type="protein sequence ID" value="GEL60053.1"/>
    <property type="molecule type" value="Genomic_DNA"/>
</dbReference>
<keyword evidence="5" id="KW-1185">Reference proteome</keyword>
<gene>
    <name evidence="2" type="ORF">Abci_009_010</name>
    <name evidence="3" type="ORF">ACI01nite_26550</name>
</gene>
<dbReference type="AlphaFoldDB" id="A0A0D6N306"/>
<proteinExistence type="predicted"/>
<reference evidence="3 5" key="2">
    <citation type="submission" date="2019-07" db="EMBL/GenBank/DDBJ databases">
        <title>Whole genome shotgun sequence of Acetobacter cibinongensis NBRC 16605.</title>
        <authorList>
            <person name="Hosoyama A."/>
            <person name="Uohara A."/>
            <person name="Ohji S."/>
            <person name="Ichikawa N."/>
        </authorList>
    </citation>
    <scope>NUCLEOTIDE SEQUENCE [LARGE SCALE GENOMIC DNA]</scope>
    <source>
        <strain evidence="3 5">NBRC 16605</strain>
    </source>
</reference>
<name>A0A0D6N306_9PROT</name>
<reference evidence="2 4" key="1">
    <citation type="submission" date="2012-11" db="EMBL/GenBank/DDBJ databases">
        <title>Whole genome sequence of Acetobacter cibinongensis 4H-1.</title>
        <authorList>
            <person name="Azuma Y."/>
            <person name="Higashiura N."/>
            <person name="Hirakawa H."/>
            <person name="Matsushita K."/>
        </authorList>
    </citation>
    <scope>NUCLEOTIDE SEQUENCE [LARGE SCALE GENOMIC DNA]</scope>
    <source>
        <strain evidence="2 4">4H-1</strain>
    </source>
</reference>
<organism evidence="2 4">
    <name type="scientific">Acetobacter cibinongensis</name>
    <dbReference type="NCBI Taxonomy" id="146475"/>
    <lineage>
        <taxon>Bacteria</taxon>
        <taxon>Pseudomonadati</taxon>
        <taxon>Pseudomonadota</taxon>
        <taxon>Alphaproteobacteria</taxon>
        <taxon>Acetobacterales</taxon>
        <taxon>Acetobacteraceae</taxon>
        <taxon>Acetobacter</taxon>
    </lineage>
</organism>